<evidence type="ECO:0000259" key="1">
    <source>
        <dbReference type="Pfam" id="PF13614"/>
    </source>
</evidence>
<evidence type="ECO:0000313" key="2">
    <source>
        <dbReference type="EMBL" id="VAW61117.1"/>
    </source>
</evidence>
<dbReference type="PANTHER" id="PTHR13696:SF52">
    <property type="entry name" value="PARA FAMILY PROTEIN CT_582"/>
    <property type="match status" value="1"/>
</dbReference>
<dbReference type="InterPro" id="IPR027417">
    <property type="entry name" value="P-loop_NTPase"/>
</dbReference>
<dbReference type="InterPro" id="IPR050678">
    <property type="entry name" value="DNA_Partitioning_ATPase"/>
</dbReference>
<name>A0A3B0XDG7_9ZZZZ</name>
<dbReference type="CDD" id="cd02042">
    <property type="entry name" value="ParAB_family"/>
    <property type="match status" value="1"/>
</dbReference>
<organism evidence="2">
    <name type="scientific">hydrothermal vent metagenome</name>
    <dbReference type="NCBI Taxonomy" id="652676"/>
    <lineage>
        <taxon>unclassified sequences</taxon>
        <taxon>metagenomes</taxon>
        <taxon>ecological metagenomes</taxon>
    </lineage>
</organism>
<dbReference type="InterPro" id="IPR025669">
    <property type="entry name" value="AAA_dom"/>
</dbReference>
<reference evidence="2" key="1">
    <citation type="submission" date="2018-06" db="EMBL/GenBank/DDBJ databases">
        <authorList>
            <person name="Zhirakovskaya E."/>
        </authorList>
    </citation>
    <scope>NUCLEOTIDE SEQUENCE</scope>
</reference>
<proteinExistence type="predicted"/>
<dbReference type="SUPFAM" id="SSF52540">
    <property type="entry name" value="P-loop containing nucleoside triphosphate hydrolases"/>
    <property type="match status" value="1"/>
</dbReference>
<dbReference type="FunFam" id="3.40.50.300:FF:000285">
    <property type="entry name" value="Sporulation initiation inhibitor Soj"/>
    <property type="match status" value="1"/>
</dbReference>
<dbReference type="Gene3D" id="3.40.50.300">
    <property type="entry name" value="P-loop containing nucleotide triphosphate hydrolases"/>
    <property type="match status" value="1"/>
</dbReference>
<dbReference type="AlphaFoldDB" id="A0A3B0XDG7"/>
<gene>
    <name evidence="2" type="ORF">MNBD_GAMMA08-2344</name>
</gene>
<protein>
    <submittedName>
        <fullName evidence="2">Chromosome (Plasmid) partitioning protein ParA</fullName>
    </submittedName>
</protein>
<feature type="domain" description="AAA" evidence="1">
    <location>
        <begin position="3"/>
        <end position="175"/>
    </location>
</feature>
<dbReference type="PANTHER" id="PTHR13696">
    <property type="entry name" value="P-LOOP CONTAINING NUCLEOSIDE TRIPHOSPHATE HYDROLASE"/>
    <property type="match status" value="1"/>
</dbReference>
<dbReference type="Pfam" id="PF13614">
    <property type="entry name" value="AAA_31"/>
    <property type="match status" value="1"/>
</dbReference>
<accession>A0A3B0XDG7</accession>
<dbReference type="EMBL" id="UOFH01000173">
    <property type="protein sequence ID" value="VAW61117.1"/>
    <property type="molecule type" value="Genomic_DNA"/>
</dbReference>
<sequence length="252" mass="28112">MARKVAVINQKGGVGKTTTTANLGYMLAQKGYKVTLIDLDPQGSLTISLGFNWQEHLGIEDLLLHDDKLENVIVSNRKNLRLIPCGNNLGQAEHIDKESSSAIAKGLKKVLSELEDDDYVLVDCPPSSGFLIICALYAIDEVLIPISSDYLTLHGLSHLLGTLKGFEERLKHEIKKWFVITRFHPRRRLSQDVKEKLISYFPDQVLKTSIRECTPLAESPSFGLTVDEHQKGCNGANDYKELAEDFCIGRTC</sequence>